<dbReference type="InParanoid" id="A0A1Y1MMK2"/>
<gene>
    <name evidence="12" type="ORF">PPYR_10522</name>
</gene>
<evidence type="ECO:0000256" key="5">
    <source>
        <dbReference type="ARBA" id="ARBA00022968"/>
    </source>
</evidence>
<dbReference type="InterPro" id="IPR029244">
    <property type="entry name" value="FAM69_N"/>
</dbReference>
<dbReference type="PANTHER" id="PTHR21093">
    <property type="entry name" value="DIVERGENT PROTEIN KINASE DOMAIN 1C-RELATED"/>
    <property type="match status" value="1"/>
</dbReference>
<evidence type="ECO:0000313" key="13">
    <source>
        <dbReference type="Proteomes" id="UP000327044"/>
    </source>
</evidence>
<keyword evidence="13" id="KW-1185">Reference proteome</keyword>
<accession>A0A1Y1MMK2</accession>
<comment type="similarity">
    <text evidence="2">Belongs to the DIPK family.</text>
</comment>
<dbReference type="Pfam" id="PF12260">
    <property type="entry name" value="PIP49_C"/>
    <property type="match status" value="1"/>
</dbReference>
<evidence type="ECO:0000256" key="3">
    <source>
        <dbReference type="ARBA" id="ARBA00022692"/>
    </source>
</evidence>
<organism evidence="11">
    <name type="scientific">Photinus pyralis</name>
    <name type="common">Common eastern firefly</name>
    <name type="synonym">Lampyris pyralis</name>
    <dbReference type="NCBI Taxonomy" id="7054"/>
    <lineage>
        <taxon>Eukaryota</taxon>
        <taxon>Metazoa</taxon>
        <taxon>Ecdysozoa</taxon>
        <taxon>Arthropoda</taxon>
        <taxon>Hexapoda</taxon>
        <taxon>Insecta</taxon>
        <taxon>Pterygota</taxon>
        <taxon>Neoptera</taxon>
        <taxon>Endopterygota</taxon>
        <taxon>Coleoptera</taxon>
        <taxon>Polyphaga</taxon>
        <taxon>Elateriformia</taxon>
        <taxon>Elateroidea</taxon>
        <taxon>Lampyridae</taxon>
        <taxon>Lampyrinae</taxon>
        <taxon>Photinus</taxon>
    </lineage>
</organism>
<keyword evidence="8" id="KW-1015">Disulfide bond</keyword>
<dbReference type="EMBL" id="VVIM01000007">
    <property type="protein sequence ID" value="KAB0796461.1"/>
    <property type="molecule type" value="Genomic_DNA"/>
</dbReference>
<evidence type="ECO:0000256" key="9">
    <source>
        <dbReference type="SAM" id="Phobius"/>
    </source>
</evidence>
<name>A0A1Y1MMK2_PHOPY</name>
<evidence type="ECO:0000256" key="6">
    <source>
        <dbReference type="ARBA" id="ARBA00022989"/>
    </source>
</evidence>
<evidence type="ECO:0000256" key="7">
    <source>
        <dbReference type="ARBA" id="ARBA00023136"/>
    </source>
</evidence>
<keyword evidence="3 9" id="KW-0812">Transmembrane</keyword>
<comment type="subcellular location">
    <subcellularLocation>
        <location evidence="1">Endoplasmic reticulum membrane</location>
        <topology evidence="1">Single-pass type II membrane protein</topology>
    </subcellularLocation>
</comment>
<dbReference type="SMART" id="SM01299">
    <property type="entry name" value="PIP49_N"/>
    <property type="match status" value="1"/>
</dbReference>
<dbReference type="FunCoup" id="A0A1Y1MMK2">
    <property type="interactions" value="4"/>
</dbReference>
<evidence type="ECO:0000256" key="4">
    <source>
        <dbReference type="ARBA" id="ARBA00022824"/>
    </source>
</evidence>
<protein>
    <recommendedName>
        <fullName evidence="10">FAM69 N-terminal domain-containing protein</fullName>
    </recommendedName>
</protein>
<keyword evidence="7 9" id="KW-0472">Membrane</keyword>
<sequence>MKNLRFWTRFVSYLVIMLIIAQLLLMYKRNWFCTSLEPRRHINKMCELYKSGAAEGNLCIPLCDSQDQFTFTCQTFHSTKDAVIRVTWGDIRFVLKSAVSNIPAIHWYDNGVLKYPSEKEFLSTLKAVTKHMLNYSLPSSSINKLAYLQPNEREMNLKIRGVEMDNIWILVQDNEYLISKAYADREIFPQVMGTCGPYFGLEFVEALPETYSLLYDQDTKKNWKRNVKYAIMMMELLEELDNNFREPLHLCDVKIRDFGITDPENGRAKVLDLDMVYPKSIVTRFIKEIETCGEDGDCKYYDCRGRCNTEIGKCGATITNNNLQVVCEKIFLGWRMSNTILLPGLLLSKYAPDELMVALRQCGNPENEDKVPRGAASEDVRKQIYNILVEIDQYIESDSYS</sequence>
<reference evidence="11" key="1">
    <citation type="journal article" date="2016" name="Sci. Rep.">
        <title>Molecular characterization of firefly nuptial gifts: a multi-omics approach sheds light on postcopulatory sexual selection.</title>
        <authorList>
            <person name="Al-Wathiqui N."/>
            <person name="Fallon T.R."/>
            <person name="South A."/>
            <person name="Weng J.K."/>
            <person name="Lewis S.M."/>
        </authorList>
    </citation>
    <scope>NUCLEOTIDE SEQUENCE</scope>
</reference>
<evidence type="ECO:0000256" key="8">
    <source>
        <dbReference type="ARBA" id="ARBA00023157"/>
    </source>
</evidence>
<evidence type="ECO:0000313" key="11">
    <source>
        <dbReference type="EMBL" id="JAV86909.1"/>
    </source>
</evidence>
<evidence type="ECO:0000259" key="10">
    <source>
        <dbReference type="SMART" id="SM01299"/>
    </source>
</evidence>
<keyword evidence="4" id="KW-0256">Endoplasmic reticulum</keyword>
<dbReference type="OrthoDB" id="8543887at2759"/>
<reference evidence="12" key="3">
    <citation type="submission" date="2019-08" db="EMBL/GenBank/DDBJ databases">
        <authorList>
            <consortium name="Photinus pyralis genome working group"/>
            <person name="Fallon T.R."/>
            <person name="Sander Lower S.E."/>
            <person name="Weng J.-K."/>
        </authorList>
    </citation>
    <scope>NUCLEOTIDE SEQUENCE</scope>
    <source>
        <strain evidence="12">1611_PpyrPB1</strain>
        <tissue evidence="12">Whole body</tissue>
    </source>
</reference>
<dbReference type="InterPro" id="IPR022049">
    <property type="entry name" value="FAM69_kinase_dom"/>
</dbReference>
<reference evidence="12 13" key="2">
    <citation type="journal article" date="2018" name="Elife">
        <title>Firefly genomes illuminate parallel origins of bioluminescence in beetles.</title>
        <authorList>
            <person name="Fallon T.R."/>
            <person name="Lower S.E."/>
            <person name="Chang C.H."/>
            <person name="Bessho-Uehara M."/>
            <person name="Martin G.J."/>
            <person name="Bewick A.J."/>
            <person name="Behringer M."/>
            <person name="Debat H.J."/>
            <person name="Wong I."/>
            <person name="Day J.C."/>
            <person name="Suvorov A."/>
            <person name="Silva C.J."/>
            <person name="Stanger-Hall K.F."/>
            <person name="Hall D.W."/>
            <person name="Schmitz R.J."/>
            <person name="Nelson D.R."/>
            <person name="Lewis S.M."/>
            <person name="Shigenobu S."/>
            <person name="Bybee S.M."/>
            <person name="Larracuente A.M."/>
            <person name="Oba Y."/>
            <person name="Weng J.K."/>
        </authorList>
    </citation>
    <scope>NUCLEOTIDE SEQUENCE [LARGE SCALE GENOMIC DNA]</scope>
    <source>
        <strain evidence="12">1611_PpyrPB1</strain>
        <tissue evidence="12">Whole body</tissue>
    </source>
</reference>
<dbReference type="EMBL" id="GEZM01026887">
    <property type="protein sequence ID" value="JAV86909.1"/>
    <property type="molecule type" value="Transcribed_RNA"/>
</dbReference>
<dbReference type="AlphaFoldDB" id="A0A1Y1MMK2"/>
<feature type="domain" description="FAM69 N-terminal" evidence="10">
    <location>
        <begin position="4"/>
        <end position="148"/>
    </location>
</feature>
<feature type="transmembrane region" description="Helical" evidence="9">
    <location>
        <begin position="6"/>
        <end position="27"/>
    </location>
</feature>
<evidence type="ECO:0000256" key="1">
    <source>
        <dbReference type="ARBA" id="ARBA00004648"/>
    </source>
</evidence>
<dbReference type="Proteomes" id="UP000327044">
    <property type="component" value="Unassembled WGS sequence"/>
</dbReference>
<dbReference type="GO" id="GO:0005789">
    <property type="term" value="C:endoplasmic reticulum membrane"/>
    <property type="evidence" value="ECO:0007669"/>
    <property type="project" value="UniProtKB-SubCell"/>
</dbReference>
<evidence type="ECO:0000256" key="2">
    <source>
        <dbReference type="ARBA" id="ARBA00006338"/>
    </source>
</evidence>
<dbReference type="Pfam" id="PF14875">
    <property type="entry name" value="PIP49_N"/>
    <property type="match status" value="1"/>
</dbReference>
<keyword evidence="6 9" id="KW-1133">Transmembrane helix</keyword>
<keyword evidence="5" id="KW-0735">Signal-anchor</keyword>
<evidence type="ECO:0000313" key="12">
    <source>
        <dbReference type="EMBL" id="KAB0796461.1"/>
    </source>
</evidence>
<dbReference type="PANTHER" id="PTHR21093:SF2">
    <property type="entry name" value="DIVERGENT PROTEIN KINASE DOMAIN 1C"/>
    <property type="match status" value="1"/>
</dbReference>
<proteinExistence type="inferred from homology"/>